<dbReference type="Pfam" id="PF03551">
    <property type="entry name" value="PadR"/>
    <property type="match status" value="1"/>
</dbReference>
<dbReference type="PANTHER" id="PTHR33169:SF14">
    <property type="entry name" value="TRANSCRIPTIONAL REGULATOR RV3488"/>
    <property type="match status" value="1"/>
</dbReference>
<dbReference type="Gene3D" id="1.10.10.10">
    <property type="entry name" value="Winged helix-like DNA-binding domain superfamily/Winged helix DNA-binding domain"/>
    <property type="match status" value="1"/>
</dbReference>
<dbReference type="Proteomes" id="UP000239187">
    <property type="component" value="Chromosome"/>
</dbReference>
<proteinExistence type="predicted"/>
<accession>A0A2L0UGX3</accession>
<name>A0A2L0UGX3_9MICC</name>
<feature type="domain" description="Transcription regulator PadR N-terminal" evidence="1">
    <location>
        <begin position="30"/>
        <end position="100"/>
    </location>
</feature>
<dbReference type="RefSeq" id="WP_208739601.1">
    <property type="nucleotide sequence ID" value="NZ_CP024915.1"/>
</dbReference>
<organism evidence="2 3">
    <name type="scientific">Arthrobacter agilis</name>
    <dbReference type="NCBI Taxonomy" id="37921"/>
    <lineage>
        <taxon>Bacteria</taxon>
        <taxon>Bacillati</taxon>
        <taxon>Actinomycetota</taxon>
        <taxon>Actinomycetes</taxon>
        <taxon>Micrococcales</taxon>
        <taxon>Micrococcaceae</taxon>
        <taxon>Arthrobacter</taxon>
    </lineage>
</organism>
<evidence type="ECO:0000313" key="2">
    <source>
        <dbReference type="EMBL" id="AUZ88495.1"/>
    </source>
</evidence>
<reference evidence="2 3" key="1">
    <citation type="submission" date="2017-11" db="EMBL/GenBank/DDBJ databases">
        <title>Draft genome of Arthrobacter agilis strain UMCV2, a plant growth-promoting rhizobacterium and biocontrol capacity of phytopathogenic fungi.</title>
        <authorList>
            <person name="Martinez-Camara R."/>
            <person name="Santoyo G."/>
            <person name="Moreno-Hagelsieb G."/>
            <person name="Valencia-Cantero E."/>
        </authorList>
    </citation>
    <scope>NUCLEOTIDE SEQUENCE [LARGE SCALE GENOMIC DNA]</scope>
    <source>
        <strain evidence="2 3">UMCV2</strain>
    </source>
</reference>
<dbReference type="InterPro" id="IPR036388">
    <property type="entry name" value="WH-like_DNA-bd_sf"/>
</dbReference>
<evidence type="ECO:0000313" key="3">
    <source>
        <dbReference type="Proteomes" id="UP000239187"/>
    </source>
</evidence>
<evidence type="ECO:0000259" key="1">
    <source>
        <dbReference type="Pfam" id="PF03551"/>
    </source>
</evidence>
<gene>
    <name evidence="2" type="ORF">CVO76_13230</name>
</gene>
<dbReference type="AlphaFoldDB" id="A0A2L0UGX3"/>
<dbReference type="InterPro" id="IPR036390">
    <property type="entry name" value="WH_DNA-bd_sf"/>
</dbReference>
<dbReference type="EMBL" id="CP024915">
    <property type="protein sequence ID" value="AUZ88495.1"/>
    <property type="molecule type" value="Genomic_DNA"/>
</dbReference>
<dbReference type="InterPro" id="IPR005149">
    <property type="entry name" value="Tscrpt_reg_PadR_N"/>
</dbReference>
<dbReference type="InterPro" id="IPR052509">
    <property type="entry name" value="Metal_resp_DNA-bind_regulator"/>
</dbReference>
<sequence length="128" mass="13903">MEVSAADPRVAAGIEWPSDWLRATLGFLALRALSAGPSYGYAIISELERHGFGTIKGGTLYPLLTRYETAGLVTTEWRAGEGGPGRKYFALTDQGRSELTRLGGDWERFVETSVQYLDPARSTEGTSA</sequence>
<dbReference type="SUPFAM" id="SSF46785">
    <property type="entry name" value="Winged helix' DNA-binding domain"/>
    <property type="match status" value="1"/>
</dbReference>
<dbReference type="PANTHER" id="PTHR33169">
    <property type="entry name" value="PADR-FAMILY TRANSCRIPTIONAL REGULATOR"/>
    <property type="match status" value="1"/>
</dbReference>
<protein>
    <submittedName>
        <fullName evidence="2">PadR family transcriptional regulator</fullName>
    </submittedName>
</protein>